<accession>A0ABM6NFD5</accession>
<sequence length="51" mass="5637">MRNLRIFLNMGEIALFVNSSVPLKAANLPASTKQNYQHSSPPSSHPKVNCQ</sequence>
<feature type="region of interest" description="Disordered" evidence="1">
    <location>
        <begin position="30"/>
        <end position="51"/>
    </location>
</feature>
<dbReference type="EMBL" id="CP011924">
    <property type="protein sequence ID" value="ATD07544.1"/>
    <property type="molecule type" value="Genomic_DNA"/>
</dbReference>
<evidence type="ECO:0000256" key="1">
    <source>
        <dbReference type="SAM" id="MobiDB-lite"/>
    </source>
</evidence>
<reference evidence="2 3" key="1">
    <citation type="submission" date="2015-06" db="EMBL/GenBank/DDBJ databases">
        <authorList>
            <person name="Xie B.-B."/>
            <person name="Rong J.-C."/>
            <person name="Qin Q.-L."/>
            <person name="Zhang Y.-Z."/>
        </authorList>
    </citation>
    <scope>NUCLEOTIDE SEQUENCE [LARGE SCALE GENOMIC DNA]</scope>
    <source>
        <strain evidence="2 3">JCM 20779</strain>
    </source>
</reference>
<proteinExistence type="predicted"/>
<evidence type="ECO:0000313" key="2">
    <source>
        <dbReference type="EMBL" id="ATD07544.1"/>
    </source>
</evidence>
<organism evidence="2 3">
    <name type="scientific">Pseudoalteromonas piscicida</name>
    <dbReference type="NCBI Taxonomy" id="43662"/>
    <lineage>
        <taxon>Bacteria</taxon>
        <taxon>Pseudomonadati</taxon>
        <taxon>Pseudomonadota</taxon>
        <taxon>Gammaproteobacteria</taxon>
        <taxon>Alteromonadales</taxon>
        <taxon>Pseudoalteromonadaceae</taxon>
        <taxon>Pseudoalteromonas</taxon>
    </lineage>
</organism>
<name>A0ABM6NFD5_PSEO7</name>
<protein>
    <submittedName>
        <fullName evidence="2">Uncharacterized protein</fullName>
    </submittedName>
</protein>
<feature type="compositionally biased region" description="Polar residues" evidence="1">
    <location>
        <begin position="30"/>
        <end position="42"/>
    </location>
</feature>
<evidence type="ECO:0000313" key="3">
    <source>
        <dbReference type="Proteomes" id="UP000016521"/>
    </source>
</evidence>
<keyword evidence="3" id="KW-1185">Reference proteome</keyword>
<gene>
    <name evidence="2" type="ORF">PPIS_a2608</name>
</gene>
<dbReference type="Proteomes" id="UP000016521">
    <property type="component" value="Chromosome I"/>
</dbReference>